<dbReference type="PANTHER" id="PTHR11373:SF4">
    <property type="entry name" value="DEOXYNUCLEOSIDE TRIPHOSPHATE TRIPHOSPHOHYDROLASE SAMHD1"/>
    <property type="match status" value="1"/>
</dbReference>
<organism evidence="2 3">
    <name type="scientific">candidate division WOR-3 bacterium</name>
    <dbReference type="NCBI Taxonomy" id="2052148"/>
    <lineage>
        <taxon>Bacteria</taxon>
        <taxon>Bacteria division WOR-3</taxon>
    </lineage>
</organism>
<dbReference type="InterPro" id="IPR003607">
    <property type="entry name" value="HD/PDEase_dom"/>
</dbReference>
<dbReference type="InterPro" id="IPR006674">
    <property type="entry name" value="HD_domain"/>
</dbReference>
<dbReference type="Gene3D" id="1.10.3210.10">
    <property type="entry name" value="Hypothetical protein af1432"/>
    <property type="match status" value="1"/>
</dbReference>
<dbReference type="GO" id="GO:0006203">
    <property type="term" value="P:dGTP catabolic process"/>
    <property type="evidence" value="ECO:0007669"/>
    <property type="project" value="TreeGrafter"/>
</dbReference>
<dbReference type="SMART" id="SM00471">
    <property type="entry name" value="HDc"/>
    <property type="match status" value="1"/>
</dbReference>
<proteinExistence type="predicted"/>
<dbReference type="Pfam" id="PF01966">
    <property type="entry name" value="HD"/>
    <property type="match status" value="1"/>
</dbReference>
<gene>
    <name evidence="2" type="ORF">FJY68_13025</name>
</gene>
<evidence type="ECO:0000259" key="1">
    <source>
        <dbReference type="SMART" id="SM00471"/>
    </source>
</evidence>
<feature type="domain" description="HD/PDEase" evidence="1">
    <location>
        <begin position="57"/>
        <end position="194"/>
    </location>
</feature>
<accession>A0A937XGM5</accession>
<dbReference type="Proteomes" id="UP000779900">
    <property type="component" value="Unassembled WGS sequence"/>
</dbReference>
<dbReference type="GO" id="GO:0008832">
    <property type="term" value="F:dGTPase activity"/>
    <property type="evidence" value="ECO:0007669"/>
    <property type="project" value="TreeGrafter"/>
</dbReference>
<dbReference type="CDD" id="cd00077">
    <property type="entry name" value="HDc"/>
    <property type="match status" value="1"/>
</dbReference>
<dbReference type="AlphaFoldDB" id="A0A937XGM5"/>
<dbReference type="SUPFAM" id="SSF109604">
    <property type="entry name" value="HD-domain/PDEase-like"/>
    <property type="match status" value="1"/>
</dbReference>
<dbReference type="InterPro" id="IPR050135">
    <property type="entry name" value="dGTPase-like"/>
</dbReference>
<reference evidence="2" key="1">
    <citation type="submission" date="2019-03" db="EMBL/GenBank/DDBJ databases">
        <title>Lake Tanganyika Metagenome-Assembled Genomes (MAGs).</title>
        <authorList>
            <person name="Tran P."/>
        </authorList>
    </citation>
    <scope>NUCLEOTIDE SEQUENCE</scope>
    <source>
        <strain evidence="2">K_DeepCast_150m_m2_040</strain>
    </source>
</reference>
<evidence type="ECO:0000313" key="2">
    <source>
        <dbReference type="EMBL" id="MBM3332747.1"/>
    </source>
</evidence>
<dbReference type="PANTHER" id="PTHR11373">
    <property type="entry name" value="DEOXYNUCLEOSIDE TRIPHOSPHATE TRIPHOSPHOHYDROLASE"/>
    <property type="match status" value="1"/>
</dbReference>
<dbReference type="EMBL" id="VGIR01000128">
    <property type="protein sequence ID" value="MBM3332747.1"/>
    <property type="molecule type" value="Genomic_DNA"/>
</dbReference>
<sequence length="243" mass="26711">MIGKETGISKTSIVIRDPVWGHISFPDYITAIIRTEAFERLSFVSQLGLAQLVFPGAVHTRLGHSLGVYHLGQRVLAQLRNPGDCSGVVLDPVDEKCFLSACVLHDVGHYPFSHTLEELQSLKTDHEHRASAMFETGELARVLEKYDIDKGRVSAIIEGKASTPRDQLLSSTLNSAIDIDKCDCLRRDSFFCGVDYGLVDVDRLIQALRPNKAGDFVALTEKGIGPVESLLLAQYLRGCPCLS</sequence>
<name>A0A937XGM5_UNCW3</name>
<comment type="caution">
    <text evidence="2">The sequence shown here is derived from an EMBL/GenBank/DDBJ whole genome shotgun (WGS) entry which is preliminary data.</text>
</comment>
<protein>
    <submittedName>
        <fullName evidence="2">HD domain-containing protein</fullName>
    </submittedName>
</protein>
<evidence type="ECO:0000313" key="3">
    <source>
        <dbReference type="Proteomes" id="UP000779900"/>
    </source>
</evidence>